<protein>
    <submittedName>
        <fullName evidence="3">Pilin</fullName>
    </submittedName>
</protein>
<dbReference type="Gene3D" id="3.30.700.10">
    <property type="entry name" value="Glycoprotein, Type 4 Pilin"/>
    <property type="match status" value="1"/>
</dbReference>
<dbReference type="SUPFAM" id="SSF54523">
    <property type="entry name" value="Pili subunits"/>
    <property type="match status" value="1"/>
</dbReference>
<reference evidence="3" key="1">
    <citation type="submission" date="2019-02" db="EMBL/GenBank/DDBJ databases">
        <authorList>
            <person name="Li S.-H."/>
        </authorList>
    </citation>
    <scope>NUCLEOTIDE SEQUENCE</scope>
    <source>
        <strain evidence="3">IMCC14734</strain>
    </source>
</reference>
<keyword evidence="2" id="KW-0472">Membrane</keyword>
<accession>A0ABT3TB61</accession>
<sequence length="162" mass="18010">MGYHIEMPHLLTHKPSLRPPQQMLGMTLVELLLAMFVISLVSMVGLPAYQDYQVRNRIAQDLDVADNAKAGIAEYFEEHGTLPNNAADAGMDDLQAGNFRLYLGGHGDYKATLAVVYDTDQLPQLNGKDTLLFKSEERNGKLIWSCKDGGDLPAKYRPEACR</sequence>
<proteinExistence type="inferred from homology"/>
<dbReference type="Pfam" id="PF00114">
    <property type="entry name" value="Pilin"/>
    <property type="match status" value="1"/>
</dbReference>
<evidence type="ECO:0000313" key="4">
    <source>
        <dbReference type="Proteomes" id="UP001143362"/>
    </source>
</evidence>
<comment type="similarity">
    <text evidence="1">Belongs to the N-Me-Phe pilin family.</text>
</comment>
<keyword evidence="4" id="KW-1185">Reference proteome</keyword>
<keyword evidence="2" id="KW-1133">Transmembrane helix</keyword>
<name>A0ABT3TB61_9GAMM</name>
<dbReference type="Proteomes" id="UP001143362">
    <property type="component" value="Unassembled WGS sequence"/>
</dbReference>
<feature type="transmembrane region" description="Helical" evidence="2">
    <location>
        <begin position="23"/>
        <end position="49"/>
    </location>
</feature>
<comment type="caution">
    <text evidence="3">The sequence shown here is derived from an EMBL/GenBank/DDBJ whole genome shotgun (WGS) entry which is preliminary data.</text>
</comment>
<dbReference type="InterPro" id="IPR001082">
    <property type="entry name" value="Pilin"/>
</dbReference>
<keyword evidence="2" id="KW-0812">Transmembrane</keyword>
<evidence type="ECO:0000256" key="2">
    <source>
        <dbReference type="SAM" id="Phobius"/>
    </source>
</evidence>
<evidence type="ECO:0000256" key="1">
    <source>
        <dbReference type="ARBA" id="ARBA00005233"/>
    </source>
</evidence>
<dbReference type="InterPro" id="IPR045584">
    <property type="entry name" value="Pilin-like"/>
</dbReference>
<gene>
    <name evidence="3" type="ORF">EYC98_01320</name>
</gene>
<dbReference type="EMBL" id="SHNN01000001">
    <property type="protein sequence ID" value="MCX2979495.1"/>
    <property type="molecule type" value="Genomic_DNA"/>
</dbReference>
<organism evidence="3 4">
    <name type="scientific">Candidatus Litorirhabdus singularis</name>
    <dbReference type="NCBI Taxonomy" id="2518993"/>
    <lineage>
        <taxon>Bacteria</taxon>
        <taxon>Pseudomonadati</taxon>
        <taxon>Pseudomonadota</taxon>
        <taxon>Gammaproteobacteria</taxon>
        <taxon>Cellvibrionales</taxon>
        <taxon>Halieaceae</taxon>
        <taxon>Candidatus Litorirhabdus</taxon>
    </lineage>
</organism>
<evidence type="ECO:0000313" key="3">
    <source>
        <dbReference type="EMBL" id="MCX2979495.1"/>
    </source>
</evidence>